<dbReference type="HOGENOM" id="CLU_021702_0_0_1"/>
<dbReference type="Gene3D" id="3.10.20.90">
    <property type="entry name" value="Phosphatidylinositol 3-kinase Catalytic Subunit, Chain A, domain 1"/>
    <property type="match status" value="1"/>
</dbReference>
<sequence length="576" mass="62913">MTSLNVLLPSHSHSLTLSLPSQATIADLKHAIFDQCTGRPRPHGQRVIWKGRVVSDTEVVGEIWQPSDQLHTIHLAVHPSAWTSEPPSSAPTARASSSTSPFNSVPSSFQSTVGAPSYGNLLASPFAPSPPSQLSSQQLPQQYLTHLHSNALRVIAGNAPLPWTNTVSLSVARSITQDAITMAGLPWSNWFGIDLETLYYPSEGVKYEVEVVDNLPYLKLATPTVEPSEFQIYALNVLTLTFPMLSKLALLSAHTANPSHPMLPYLPRALFPANVNADANPNANLQQQQQRPRVRVRHIRVALRIPGRLIMPLIMTVFRATVLLSFFPPSREPLWAAGLALWLAYEFYELLNQAIGAAAAAQEQGQGQGQGQGQAQGQVQEGQGQQQQPQQAAQRQGGGARLPSSHTHLRNLAGHIIDRVASVHLASEAHALNINFQPPDADPSNPQQQQQQQQQQQPAARPPLPYSPEPGFTTRAALFTGLLFATFYPAVWERRQKALREREVQVRKVYGVQANRAEGAERLPVGGAGEGAGEGEGNGAEVLLGEGDRRRAELTGWRREYVERVLSGDVDEFTEL</sequence>
<feature type="compositionally biased region" description="Low complexity" evidence="5">
    <location>
        <begin position="375"/>
        <end position="395"/>
    </location>
</feature>
<feature type="region of interest" description="Disordered" evidence="5">
    <location>
        <begin position="81"/>
        <end position="106"/>
    </location>
</feature>
<feature type="region of interest" description="Disordered" evidence="5">
    <location>
        <begin position="521"/>
        <end position="544"/>
    </location>
</feature>
<feature type="region of interest" description="Disordered" evidence="5">
    <location>
        <begin position="435"/>
        <end position="470"/>
    </location>
</feature>
<evidence type="ECO:0000256" key="1">
    <source>
        <dbReference type="ARBA" id="ARBA00004370"/>
    </source>
</evidence>
<proteinExistence type="predicted"/>
<feature type="region of interest" description="Disordered" evidence="5">
    <location>
        <begin position="367"/>
        <end position="406"/>
    </location>
</feature>
<dbReference type="OrthoDB" id="3270721at2759"/>
<evidence type="ECO:0000313" key="8">
    <source>
        <dbReference type="Proteomes" id="UP000027195"/>
    </source>
</evidence>
<accession>A0A067MSS5</accession>
<evidence type="ECO:0000313" key="7">
    <source>
        <dbReference type="EMBL" id="KDQ14641.1"/>
    </source>
</evidence>
<keyword evidence="2" id="KW-0812">Transmembrane</keyword>
<keyword evidence="4" id="KW-0472">Membrane</keyword>
<dbReference type="InParanoid" id="A0A067MSS5"/>
<evidence type="ECO:0000259" key="6">
    <source>
        <dbReference type="PROSITE" id="PS50053"/>
    </source>
</evidence>
<organism evidence="7 8">
    <name type="scientific">Botryobasidium botryosum (strain FD-172 SS1)</name>
    <dbReference type="NCBI Taxonomy" id="930990"/>
    <lineage>
        <taxon>Eukaryota</taxon>
        <taxon>Fungi</taxon>
        <taxon>Dikarya</taxon>
        <taxon>Basidiomycota</taxon>
        <taxon>Agaricomycotina</taxon>
        <taxon>Agaricomycetes</taxon>
        <taxon>Cantharellales</taxon>
        <taxon>Botryobasidiaceae</taxon>
        <taxon>Botryobasidium</taxon>
    </lineage>
</organism>
<dbReference type="PANTHER" id="PTHR12943:SF27">
    <property type="entry name" value="HOMOCYSTEINE-INDUCED ENDOPLASMIC RETICULUM PROTEIN, ISOFORM A"/>
    <property type="match status" value="1"/>
</dbReference>
<feature type="compositionally biased region" description="Low complexity" evidence="5">
    <location>
        <begin position="447"/>
        <end position="457"/>
    </location>
</feature>
<dbReference type="PROSITE" id="PS50053">
    <property type="entry name" value="UBIQUITIN_2"/>
    <property type="match status" value="1"/>
</dbReference>
<dbReference type="GO" id="GO:0030968">
    <property type="term" value="P:endoplasmic reticulum unfolded protein response"/>
    <property type="evidence" value="ECO:0007669"/>
    <property type="project" value="TreeGrafter"/>
</dbReference>
<dbReference type="AlphaFoldDB" id="A0A067MSS5"/>
<dbReference type="InterPro" id="IPR039751">
    <property type="entry name" value="HERPUD1/2"/>
</dbReference>
<evidence type="ECO:0000256" key="2">
    <source>
        <dbReference type="ARBA" id="ARBA00022692"/>
    </source>
</evidence>
<feature type="domain" description="Ubiquitin-like" evidence="6">
    <location>
        <begin position="2"/>
        <end position="62"/>
    </location>
</feature>
<keyword evidence="8" id="KW-1185">Reference proteome</keyword>
<protein>
    <recommendedName>
        <fullName evidence="6">Ubiquitin-like domain-containing protein</fullName>
    </recommendedName>
</protein>
<dbReference type="InterPro" id="IPR000626">
    <property type="entry name" value="Ubiquitin-like_dom"/>
</dbReference>
<dbReference type="SUPFAM" id="SSF54236">
    <property type="entry name" value="Ubiquitin-like"/>
    <property type="match status" value="1"/>
</dbReference>
<feature type="compositionally biased region" description="Gly residues" evidence="5">
    <location>
        <begin position="526"/>
        <end position="538"/>
    </location>
</feature>
<gene>
    <name evidence="7" type="ORF">BOTBODRAFT_32398</name>
</gene>
<dbReference type="GO" id="GO:0016020">
    <property type="term" value="C:membrane"/>
    <property type="evidence" value="ECO:0007669"/>
    <property type="project" value="UniProtKB-SubCell"/>
</dbReference>
<dbReference type="Proteomes" id="UP000027195">
    <property type="component" value="Unassembled WGS sequence"/>
</dbReference>
<evidence type="ECO:0000256" key="3">
    <source>
        <dbReference type="ARBA" id="ARBA00022989"/>
    </source>
</evidence>
<reference evidence="8" key="1">
    <citation type="journal article" date="2014" name="Proc. Natl. Acad. Sci. U.S.A.">
        <title>Extensive sampling of basidiomycete genomes demonstrates inadequacy of the white-rot/brown-rot paradigm for wood decay fungi.</title>
        <authorList>
            <person name="Riley R."/>
            <person name="Salamov A.A."/>
            <person name="Brown D.W."/>
            <person name="Nagy L.G."/>
            <person name="Floudas D."/>
            <person name="Held B.W."/>
            <person name="Levasseur A."/>
            <person name="Lombard V."/>
            <person name="Morin E."/>
            <person name="Otillar R."/>
            <person name="Lindquist E.A."/>
            <person name="Sun H."/>
            <person name="LaButti K.M."/>
            <person name="Schmutz J."/>
            <person name="Jabbour D."/>
            <person name="Luo H."/>
            <person name="Baker S.E."/>
            <person name="Pisabarro A.G."/>
            <person name="Walton J.D."/>
            <person name="Blanchette R.A."/>
            <person name="Henrissat B."/>
            <person name="Martin F."/>
            <person name="Cullen D."/>
            <person name="Hibbett D.S."/>
            <person name="Grigoriev I.V."/>
        </authorList>
    </citation>
    <scope>NUCLEOTIDE SEQUENCE [LARGE SCALE GENOMIC DNA]</scope>
    <source>
        <strain evidence="8">FD-172 SS1</strain>
    </source>
</reference>
<evidence type="ECO:0000256" key="4">
    <source>
        <dbReference type="ARBA" id="ARBA00023136"/>
    </source>
</evidence>
<dbReference type="PANTHER" id="PTHR12943">
    <property type="entry name" value="HOMOCYSTEINE-RESPONSIVE ENDOPLASMIC RETICULUM-RESIDENT UNIQUITIN-LIKE DOMAIN HERPUD PROTEIN FAMILY MEMBER"/>
    <property type="match status" value="1"/>
</dbReference>
<name>A0A067MSS5_BOTB1</name>
<evidence type="ECO:0000256" key="5">
    <source>
        <dbReference type="SAM" id="MobiDB-lite"/>
    </source>
</evidence>
<dbReference type="InterPro" id="IPR029071">
    <property type="entry name" value="Ubiquitin-like_domsf"/>
</dbReference>
<dbReference type="STRING" id="930990.A0A067MSS5"/>
<dbReference type="EMBL" id="KL198036">
    <property type="protein sequence ID" value="KDQ14641.1"/>
    <property type="molecule type" value="Genomic_DNA"/>
</dbReference>
<keyword evidence="3" id="KW-1133">Transmembrane helix</keyword>
<comment type="subcellular location">
    <subcellularLocation>
        <location evidence="1">Membrane</location>
    </subcellularLocation>
</comment>